<keyword evidence="2" id="KW-0560">Oxidoreductase</keyword>
<evidence type="ECO:0000259" key="4">
    <source>
        <dbReference type="Pfam" id="PF25137"/>
    </source>
</evidence>
<gene>
    <name evidence="5" type="ORF">LCGC14_2325890</name>
</gene>
<dbReference type="InterPro" id="IPR039697">
    <property type="entry name" value="Alcohol_dehydrogenase_Fe"/>
</dbReference>
<dbReference type="CDD" id="cd08551">
    <property type="entry name" value="Fe-ADH"/>
    <property type="match status" value="1"/>
</dbReference>
<protein>
    <submittedName>
        <fullName evidence="5">Uncharacterized protein</fullName>
    </submittedName>
</protein>
<organism evidence="5">
    <name type="scientific">marine sediment metagenome</name>
    <dbReference type="NCBI Taxonomy" id="412755"/>
    <lineage>
        <taxon>unclassified sequences</taxon>
        <taxon>metagenomes</taxon>
        <taxon>ecological metagenomes</taxon>
    </lineage>
</organism>
<dbReference type="GO" id="GO:0004022">
    <property type="term" value="F:alcohol dehydrogenase (NAD+) activity"/>
    <property type="evidence" value="ECO:0007669"/>
    <property type="project" value="TreeGrafter"/>
</dbReference>
<evidence type="ECO:0000259" key="3">
    <source>
        <dbReference type="Pfam" id="PF00465"/>
    </source>
</evidence>
<dbReference type="Gene3D" id="3.40.50.1970">
    <property type="match status" value="1"/>
</dbReference>
<dbReference type="InterPro" id="IPR056798">
    <property type="entry name" value="ADH_Fe_C"/>
</dbReference>
<dbReference type="PANTHER" id="PTHR11496:SF102">
    <property type="entry name" value="ALCOHOL DEHYDROGENASE 4"/>
    <property type="match status" value="1"/>
</dbReference>
<dbReference type="Pfam" id="PF25137">
    <property type="entry name" value="ADH_Fe_C"/>
    <property type="match status" value="1"/>
</dbReference>
<dbReference type="EMBL" id="LAZR01033333">
    <property type="protein sequence ID" value="KKL48398.1"/>
    <property type="molecule type" value="Genomic_DNA"/>
</dbReference>
<dbReference type="Gene3D" id="1.20.1090.10">
    <property type="entry name" value="Dehydroquinate synthase-like - alpha domain"/>
    <property type="match status" value="1"/>
</dbReference>
<sequence length="255" mass="27234">EHPLPIVAIPTTGGSGSEVSDVTVLSDRESKRIVTIIAHHCYPGLTILDPDVLVGLPPRQASISGVDALAHGLESLMTTRPNPISEAIAVHACATMIEGLRQAALTGEMEPKGRCLIASTMTNMACGATGINFGHAMILPLTAHLDMPHGLAAGLLMPHVTAYNLPASRRRLLPLMLALGYKADVEPDIIVNDLNALLVDLGFGDFELPEVDEATLKMIAEEVVNSPITGFNVRKVELDHVLNIYKAVFSRTLKD</sequence>
<comment type="similarity">
    <text evidence="1">Belongs to the iron-containing alcohol dehydrogenase family.</text>
</comment>
<name>A0A0F9CGG2_9ZZZZ</name>
<reference evidence="5" key="1">
    <citation type="journal article" date="2015" name="Nature">
        <title>Complex archaea that bridge the gap between prokaryotes and eukaryotes.</title>
        <authorList>
            <person name="Spang A."/>
            <person name="Saw J.H."/>
            <person name="Jorgensen S.L."/>
            <person name="Zaremba-Niedzwiedzka K."/>
            <person name="Martijn J."/>
            <person name="Lind A.E."/>
            <person name="van Eijk R."/>
            <person name="Schleper C."/>
            <person name="Guy L."/>
            <person name="Ettema T.J."/>
        </authorList>
    </citation>
    <scope>NUCLEOTIDE SEQUENCE</scope>
</reference>
<comment type="caution">
    <text evidence="5">The sequence shown here is derived from an EMBL/GenBank/DDBJ whole genome shotgun (WGS) entry which is preliminary data.</text>
</comment>
<dbReference type="GO" id="GO:0046872">
    <property type="term" value="F:metal ion binding"/>
    <property type="evidence" value="ECO:0007669"/>
    <property type="project" value="InterPro"/>
</dbReference>
<feature type="non-terminal residue" evidence="5">
    <location>
        <position position="1"/>
    </location>
</feature>
<evidence type="ECO:0000313" key="5">
    <source>
        <dbReference type="EMBL" id="KKL48398.1"/>
    </source>
</evidence>
<feature type="domain" description="Alcohol dehydrogenase iron-type/glycerol dehydrogenase GldA" evidence="3">
    <location>
        <begin position="2"/>
        <end position="50"/>
    </location>
</feature>
<dbReference type="AlphaFoldDB" id="A0A0F9CGG2"/>
<dbReference type="InterPro" id="IPR001670">
    <property type="entry name" value="ADH_Fe/GldA"/>
</dbReference>
<feature type="domain" description="Fe-containing alcohol dehydrogenase-like C-terminal" evidence="4">
    <location>
        <begin position="64"/>
        <end position="248"/>
    </location>
</feature>
<dbReference type="SUPFAM" id="SSF56796">
    <property type="entry name" value="Dehydroquinate synthase-like"/>
    <property type="match status" value="1"/>
</dbReference>
<dbReference type="PANTHER" id="PTHR11496">
    <property type="entry name" value="ALCOHOL DEHYDROGENASE"/>
    <property type="match status" value="1"/>
</dbReference>
<evidence type="ECO:0000256" key="1">
    <source>
        <dbReference type="ARBA" id="ARBA00007358"/>
    </source>
</evidence>
<dbReference type="Pfam" id="PF00465">
    <property type="entry name" value="Fe-ADH"/>
    <property type="match status" value="1"/>
</dbReference>
<evidence type="ECO:0000256" key="2">
    <source>
        <dbReference type="ARBA" id="ARBA00023002"/>
    </source>
</evidence>
<proteinExistence type="inferred from homology"/>
<accession>A0A0F9CGG2</accession>